<dbReference type="EMBL" id="FMTL01000001">
    <property type="protein sequence ID" value="SCW36547.1"/>
    <property type="molecule type" value="Genomic_DNA"/>
</dbReference>
<name>A0AB37Z3P3_9PSED</name>
<evidence type="ECO:0008006" key="3">
    <source>
        <dbReference type="Google" id="ProtNLM"/>
    </source>
</evidence>
<proteinExistence type="predicted"/>
<dbReference type="Proteomes" id="UP000242418">
    <property type="component" value="Unassembled WGS sequence"/>
</dbReference>
<dbReference type="AlphaFoldDB" id="A0AB37Z3P3"/>
<gene>
    <name evidence="1" type="ORF">SAMN05216370_0721</name>
</gene>
<dbReference type="RefSeq" id="WP_090248483.1">
    <property type="nucleotide sequence ID" value="NZ_FMTL01000001.1"/>
</dbReference>
<reference evidence="1 2" key="1">
    <citation type="submission" date="2016-10" db="EMBL/GenBank/DDBJ databases">
        <authorList>
            <person name="Varghese N."/>
            <person name="Submissions S."/>
        </authorList>
    </citation>
    <scope>NUCLEOTIDE SEQUENCE [LARGE SCALE GENOMIC DNA]</scope>
    <source>
        <strain evidence="1 2">DSM 17833</strain>
    </source>
</reference>
<keyword evidence="2" id="KW-1185">Reference proteome</keyword>
<accession>A0AB37Z3P3</accession>
<comment type="caution">
    <text evidence="1">The sequence shown here is derived from an EMBL/GenBank/DDBJ whole genome shotgun (WGS) entry which is preliminary data.</text>
</comment>
<evidence type="ECO:0000313" key="1">
    <source>
        <dbReference type="EMBL" id="SCW36547.1"/>
    </source>
</evidence>
<protein>
    <recommendedName>
        <fullName evidence="3">Transcriptional regulator</fullName>
    </recommendedName>
</protein>
<sequence>MSYNWDLIERLLHEVQSSAGKNFAPRAYAEELAQELERAGEHTDNLDALKALAAEYESQLLGAGFIEPRPEEEGGNGENFVLTPRGLQLLSMIDSSIPGGEHSRELLDDQGPAALSPEVFADTAAKANLV</sequence>
<organism evidence="1 2">
    <name type="scientific">Pseudomonas peli</name>
    <dbReference type="NCBI Taxonomy" id="592361"/>
    <lineage>
        <taxon>Bacteria</taxon>
        <taxon>Pseudomonadati</taxon>
        <taxon>Pseudomonadota</taxon>
        <taxon>Gammaproteobacteria</taxon>
        <taxon>Pseudomonadales</taxon>
        <taxon>Pseudomonadaceae</taxon>
        <taxon>Pseudomonas</taxon>
    </lineage>
</organism>
<evidence type="ECO:0000313" key="2">
    <source>
        <dbReference type="Proteomes" id="UP000242418"/>
    </source>
</evidence>